<dbReference type="SUPFAM" id="SSF48452">
    <property type="entry name" value="TPR-like"/>
    <property type="match status" value="1"/>
</dbReference>
<organism evidence="3 4">
    <name type="scientific">Skeletonema marinoi</name>
    <dbReference type="NCBI Taxonomy" id="267567"/>
    <lineage>
        <taxon>Eukaryota</taxon>
        <taxon>Sar</taxon>
        <taxon>Stramenopiles</taxon>
        <taxon>Ochrophyta</taxon>
        <taxon>Bacillariophyta</taxon>
        <taxon>Coscinodiscophyceae</taxon>
        <taxon>Thalassiosirophycidae</taxon>
        <taxon>Thalassiosirales</taxon>
        <taxon>Skeletonemataceae</taxon>
        <taxon>Skeletonema</taxon>
        <taxon>Skeletonema marinoi-dohrnii complex</taxon>
    </lineage>
</organism>
<feature type="transmembrane region" description="Helical" evidence="2">
    <location>
        <begin position="394"/>
        <end position="414"/>
    </location>
</feature>
<feature type="transmembrane region" description="Helical" evidence="2">
    <location>
        <begin position="151"/>
        <end position="174"/>
    </location>
</feature>
<feature type="transmembrane region" description="Helical" evidence="2">
    <location>
        <begin position="118"/>
        <end position="139"/>
    </location>
</feature>
<feature type="region of interest" description="Disordered" evidence="1">
    <location>
        <begin position="992"/>
        <end position="1039"/>
    </location>
</feature>
<dbReference type="InterPro" id="IPR011990">
    <property type="entry name" value="TPR-like_helical_dom_sf"/>
</dbReference>
<evidence type="ECO:0000256" key="1">
    <source>
        <dbReference type="SAM" id="MobiDB-lite"/>
    </source>
</evidence>
<keyword evidence="2" id="KW-0812">Transmembrane</keyword>
<evidence type="ECO:0000313" key="4">
    <source>
        <dbReference type="Proteomes" id="UP001224775"/>
    </source>
</evidence>
<dbReference type="PROSITE" id="PS51257">
    <property type="entry name" value="PROKAR_LIPOPROTEIN"/>
    <property type="match status" value="1"/>
</dbReference>
<comment type="caution">
    <text evidence="3">The sequence shown here is derived from an EMBL/GenBank/DDBJ whole genome shotgun (WGS) entry which is preliminary data.</text>
</comment>
<feature type="region of interest" description="Disordered" evidence="1">
    <location>
        <begin position="454"/>
        <end position="476"/>
    </location>
</feature>
<gene>
    <name evidence="3" type="ORF">QTG54_015884</name>
</gene>
<feature type="compositionally biased region" description="Basic and acidic residues" evidence="1">
    <location>
        <begin position="1004"/>
        <end position="1022"/>
    </location>
</feature>
<dbReference type="Proteomes" id="UP001224775">
    <property type="component" value="Unassembled WGS sequence"/>
</dbReference>
<sequence>MMTRHPLQQSSSCLFQLYTKLLPILMILMLLMTSCVSSDIKSSSSSDAAFHLPISSSDYHLRGHFNREDITSNNNSQLKLQQQQFNDEQQHRAIKADKNPSPPSSTTILLTTSPPFQIITSTILTLLILLQLLLLHTYIRQRTKRVLEFAQPIVICIFVTCSIITTAACFLYVYPDEEVVCVIREPIVFVSVSAMGATVGGRAWRISTLWNNPLLSVGRGRSDGGGTSVPRVEQVRQWTLRLLSVLSGCECGGVVGFISKHTRQRKNANSSSSGGGGGRPIRVQITFVQMMRATVVMILPQLLWQIVVMSVPVLRSSRELLAYNNRNYNDDQAAVVVVTMEQYQCQSSVGFWPNYVSIVLTLLPFAIAYLLNVRPKSELDQLPEIIDEREHLKQSFYIVVRVLVVAVPMIGLTYQNNPEAKAYGAICAVLALPLACCYHIAYVKLYSTKSNSISKQQRRKSMSPGSVLSGGDDADGRSSAAVAVRMAEMYSRIGRVEETVQLVDETLGVFRKGNNGNHIGNLGLQNEGRQEVASGFTTNDLKALEGDELQMIIQLLRLKGNALIKLKGPEGFAMSAKLNIDALKIFENCPAADKMKDVSLMFPIYNMVGLQLKGGVIDQDDECSLEMELALRFCHEAQLQAYHYARSLANLAEMYGRVGVLDEALKYFNVMKAVYMKEDHPKLLLDAYAVDRCAVSFATSALWYLQMGQINNAIDRCDYVIDHILPHYGEKDIIGLYHIFVQVVRVLKWNGQVDKAREAFIKFVPDAANSHFAVGSIHKPMGLLLQICEGSSHPYDMDHMPEDIELALACDVSDMTDNNFTGDGWSMKSMAAELCMHLARRIDAGNAARERLIDRGIMMATVAQQRVKASNGMVKHVLAYEANRDIHKALLLLANEEIDIDRNVIYNASNITGRSPLINRKESMSELKSSMKSKTTLAFANKFNVKDDTSKTNGSTAHSNGSSAKSSVPSTPLLISVAAKKKVAFSHLSSFGSNGSASKQSSHHSHESIKESSSKISHESSHLPESVIDSQKCNGAGVV</sequence>
<feature type="compositionally biased region" description="Polar residues" evidence="1">
    <location>
        <begin position="951"/>
        <end position="969"/>
    </location>
</feature>
<protein>
    <submittedName>
        <fullName evidence="3">Uncharacterized protein</fullName>
    </submittedName>
</protein>
<keyword evidence="4" id="KW-1185">Reference proteome</keyword>
<reference evidence="3" key="1">
    <citation type="submission" date="2023-06" db="EMBL/GenBank/DDBJ databases">
        <title>Survivors Of The Sea: Transcriptome response of Skeletonema marinoi to long-term dormancy.</title>
        <authorList>
            <person name="Pinder M.I.M."/>
            <person name="Kourtchenko O."/>
            <person name="Robertson E.K."/>
            <person name="Larsson T."/>
            <person name="Maumus F."/>
            <person name="Osuna-Cruz C.M."/>
            <person name="Vancaester E."/>
            <person name="Stenow R."/>
            <person name="Vandepoele K."/>
            <person name="Ploug H."/>
            <person name="Bruchert V."/>
            <person name="Godhe A."/>
            <person name="Topel M."/>
        </authorList>
    </citation>
    <scope>NUCLEOTIDE SEQUENCE</scope>
    <source>
        <strain evidence="3">R05AC</strain>
    </source>
</reference>
<feature type="transmembrane region" description="Helical" evidence="2">
    <location>
        <begin position="420"/>
        <end position="441"/>
    </location>
</feature>
<feature type="region of interest" description="Disordered" evidence="1">
    <location>
        <begin position="948"/>
        <end position="969"/>
    </location>
</feature>
<evidence type="ECO:0000256" key="2">
    <source>
        <dbReference type="SAM" id="Phobius"/>
    </source>
</evidence>
<dbReference type="EMBL" id="JATAAI010000049">
    <property type="protein sequence ID" value="KAK1733469.1"/>
    <property type="molecule type" value="Genomic_DNA"/>
</dbReference>
<proteinExistence type="predicted"/>
<evidence type="ECO:0000313" key="3">
    <source>
        <dbReference type="EMBL" id="KAK1733469.1"/>
    </source>
</evidence>
<accession>A0AAD9D588</accession>
<feature type="transmembrane region" description="Helical" evidence="2">
    <location>
        <begin position="355"/>
        <end position="373"/>
    </location>
</feature>
<name>A0AAD9D588_9STRA</name>
<dbReference type="Gene3D" id="1.25.40.10">
    <property type="entry name" value="Tetratricopeptide repeat domain"/>
    <property type="match status" value="1"/>
</dbReference>
<feature type="transmembrane region" description="Helical" evidence="2">
    <location>
        <begin position="21"/>
        <end position="40"/>
    </location>
</feature>
<keyword evidence="2" id="KW-1133">Transmembrane helix</keyword>
<keyword evidence="2" id="KW-0472">Membrane</keyword>
<dbReference type="AlphaFoldDB" id="A0AAD9D588"/>